<dbReference type="OrthoDB" id="10354148at2759"/>
<dbReference type="RefSeq" id="XP_055898872.1">
    <property type="nucleotide sequence ID" value="XM_056042897.1"/>
</dbReference>
<accession>A0A9W3BH04</accession>
<protein>
    <submittedName>
        <fullName evidence="4">Trichohyalin-like isoform X1</fullName>
    </submittedName>
</protein>
<dbReference type="OMA" id="DRMRAFI"/>
<dbReference type="GeneID" id="129928437"/>
<reference evidence="4" key="1">
    <citation type="submission" date="2025-08" db="UniProtKB">
        <authorList>
            <consortium name="RefSeq"/>
        </authorList>
    </citation>
    <scope>IDENTIFICATION</scope>
</reference>
<evidence type="ECO:0000256" key="2">
    <source>
        <dbReference type="SAM" id="MobiDB-lite"/>
    </source>
</evidence>
<evidence type="ECO:0000313" key="3">
    <source>
        <dbReference type="Proteomes" id="UP001165740"/>
    </source>
</evidence>
<evidence type="ECO:0000313" key="4">
    <source>
        <dbReference type="RefSeq" id="XP_055898872.1"/>
    </source>
</evidence>
<dbReference type="Gene3D" id="1.10.287.1490">
    <property type="match status" value="1"/>
</dbReference>
<evidence type="ECO:0000256" key="1">
    <source>
        <dbReference type="SAM" id="Coils"/>
    </source>
</evidence>
<gene>
    <name evidence="4" type="primary">LOC129928437</name>
</gene>
<keyword evidence="3" id="KW-1185">Reference proteome</keyword>
<feature type="compositionally biased region" description="Basic and acidic residues" evidence="2">
    <location>
        <begin position="240"/>
        <end position="252"/>
    </location>
</feature>
<feature type="region of interest" description="Disordered" evidence="2">
    <location>
        <begin position="1"/>
        <end position="51"/>
    </location>
</feature>
<organism evidence="3 4">
    <name type="scientific">Biomphalaria glabrata</name>
    <name type="common">Bloodfluke planorb</name>
    <name type="synonym">Freshwater snail</name>
    <dbReference type="NCBI Taxonomy" id="6526"/>
    <lineage>
        <taxon>Eukaryota</taxon>
        <taxon>Metazoa</taxon>
        <taxon>Spiralia</taxon>
        <taxon>Lophotrochozoa</taxon>
        <taxon>Mollusca</taxon>
        <taxon>Gastropoda</taxon>
        <taxon>Heterobranchia</taxon>
        <taxon>Euthyneura</taxon>
        <taxon>Panpulmonata</taxon>
        <taxon>Hygrophila</taxon>
        <taxon>Lymnaeoidea</taxon>
        <taxon>Planorbidae</taxon>
        <taxon>Biomphalaria</taxon>
    </lineage>
</organism>
<dbReference type="AlphaFoldDB" id="A0A9W3BH04"/>
<sequence length="269" mass="31780">MATLQMVSTAIETLVSNKETDTKETDTEETDTKETDVVDSGVLYSRSPSNGLIEPKDCETLHTLNHRLESDLKELPKLKRENKHLEAELRKSESMYEQERLTREMQETRLTELEQKLVSANSKTRNCQENLEVLQRKLNQIELERERDQRQKDQLKQKCLNTKEELEKVKYENDNNRKEKDRLQENLAQYKAELKQKTEELQSDKAKLTTANKELNNQRSVSVKLRQEIDRYETLLDQRHLRPRDQVDSGDIKDEEEVQQTETLSIENY</sequence>
<name>A0A9W3BH04_BIOGL</name>
<feature type="coiled-coil region" evidence="1">
    <location>
        <begin position="68"/>
        <end position="218"/>
    </location>
</feature>
<feature type="region of interest" description="Disordered" evidence="2">
    <location>
        <begin position="240"/>
        <end position="269"/>
    </location>
</feature>
<feature type="compositionally biased region" description="Polar residues" evidence="2">
    <location>
        <begin position="1"/>
        <end position="17"/>
    </location>
</feature>
<feature type="compositionally biased region" description="Basic and acidic residues" evidence="2">
    <location>
        <begin position="18"/>
        <end position="36"/>
    </location>
</feature>
<keyword evidence="1" id="KW-0175">Coiled coil</keyword>
<feature type="compositionally biased region" description="Polar residues" evidence="2">
    <location>
        <begin position="260"/>
        <end position="269"/>
    </location>
</feature>
<dbReference type="Proteomes" id="UP001165740">
    <property type="component" value="Chromosome 9"/>
</dbReference>
<proteinExistence type="predicted"/>